<dbReference type="EMBL" id="MOEN01000009">
    <property type="protein sequence ID" value="OMH40762.1"/>
    <property type="molecule type" value="Genomic_DNA"/>
</dbReference>
<dbReference type="Proteomes" id="UP000187408">
    <property type="component" value="Unassembled WGS sequence"/>
</dbReference>
<dbReference type="RefSeq" id="WP_076712740.1">
    <property type="nucleotide sequence ID" value="NZ_MOEN01000009.1"/>
</dbReference>
<evidence type="ECO:0000313" key="2">
    <source>
        <dbReference type="Proteomes" id="UP000187408"/>
    </source>
</evidence>
<reference evidence="1 2" key="1">
    <citation type="submission" date="2016-10" db="EMBL/GenBank/DDBJ databases">
        <title>Genome sequence of a sulfur-reducing bacterium Desulfurobacterium indicum K6013.</title>
        <authorList>
            <person name="Cao J."/>
            <person name="Shao Z."/>
            <person name="Alain K."/>
            <person name="Jebbar M."/>
        </authorList>
    </citation>
    <scope>NUCLEOTIDE SEQUENCE [LARGE SCALE GENOMIC DNA]</scope>
    <source>
        <strain evidence="1 2">K6013</strain>
    </source>
</reference>
<evidence type="ECO:0000313" key="1">
    <source>
        <dbReference type="EMBL" id="OMH40762.1"/>
    </source>
</evidence>
<sequence length="486" mass="57398">MKLYIGYPESCTENEKFKIKDLFLKEVNVSYDSIPIEVKKKLLSLLDFLKEKDYIFIDNVHYDASDILEFALFGIKNRKIEHIILPGYTYGKPTFIIRETLKTISNNIKNNINIYYDFNLFSEETLVINIGYRKTSISIGGKFLSVIDIGEFNFIDVFGNYLFNRFLKDKGMSNVYLRKTGKRGRYLDRFRGIGARILLKRCNKVILKDENYNRTVNKEEIKLGLSILTGQTNFGEFTLSITDLSSAIVNILYSYEEVERQKPTIKNIVIIGRIAHLYQEPIERIFGLHTEIITPQELLNRSISNFRSRIIFQKIETKYNTGDYSDIEMEIDEKENFKDYLFSLRRYFRDRDIKGVKIIERLTETNLSNYEKETFINELLTIGRITSFKDTKMIPYIDYIISALSKINIPEHLLPEVENYIKKVAFRWSLPLKTRMNIIYFCYKHKDVLKDREWFKVLLPLTITWIRDKKLSEGERQFIRAATGIK</sequence>
<gene>
    <name evidence="1" type="ORF">BLW93_03550</name>
</gene>
<dbReference type="STRING" id="1914305.BLW93_03550"/>
<organism evidence="1 2">
    <name type="scientific">Desulfurobacterium indicum</name>
    <dbReference type="NCBI Taxonomy" id="1914305"/>
    <lineage>
        <taxon>Bacteria</taxon>
        <taxon>Pseudomonadati</taxon>
        <taxon>Aquificota</taxon>
        <taxon>Aquificia</taxon>
        <taxon>Desulfurobacteriales</taxon>
        <taxon>Desulfurobacteriaceae</taxon>
        <taxon>Desulfurobacterium</taxon>
    </lineage>
</organism>
<dbReference type="AlphaFoldDB" id="A0A1R1MLR5"/>
<keyword evidence="2" id="KW-1185">Reference proteome</keyword>
<name>A0A1R1MLR5_9BACT</name>
<accession>A0A1R1MLR5</accession>
<proteinExistence type="predicted"/>
<protein>
    <submittedName>
        <fullName evidence="1">Uncharacterized protein</fullName>
    </submittedName>
</protein>
<comment type="caution">
    <text evidence="1">The sequence shown here is derived from an EMBL/GenBank/DDBJ whole genome shotgun (WGS) entry which is preliminary data.</text>
</comment>
<dbReference type="OrthoDB" id="9938at2"/>